<evidence type="ECO:0000313" key="3">
    <source>
        <dbReference type="Proteomes" id="UP001209083"/>
    </source>
</evidence>
<organism evidence="2 3">
    <name type="scientific">Saxibacter everestensis</name>
    <dbReference type="NCBI Taxonomy" id="2909229"/>
    <lineage>
        <taxon>Bacteria</taxon>
        <taxon>Bacillati</taxon>
        <taxon>Actinomycetota</taxon>
        <taxon>Actinomycetes</taxon>
        <taxon>Micrococcales</taxon>
        <taxon>Brevibacteriaceae</taxon>
        <taxon>Saxibacter</taxon>
    </lineage>
</organism>
<sequence length="244" mass="26533">MATVTERTPVPPTPTGPQPATIQAVYKPIAGERPLHDFPDGTLAGREWAAYQLSEALGWDIVAPTVIRDDLPFGRGSLQAWIESGPHTDPLVDTFEPDELPEAWLPVLAAETPDGQPLIVAHSSVELLRRIALFDALANNADRKGTHLISTRHNVVGIDHGLAFHRDDKLRTVLWGFAGSPLEDGELSDLTELAERWSALAKILGQELSDEEVSATAGRLTRLIDSGHFPSPGGSYRDLPWPPL</sequence>
<accession>A0ABY8QZ53</accession>
<dbReference type="NCBIfam" id="TIGR03843">
    <property type="entry name" value="SCO1664 family protein"/>
    <property type="match status" value="1"/>
</dbReference>
<dbReference type="RefSeq" id="WP_349640468.1">
    <property type="nucleotide sequence ID" value="NZ_CP090958.1"/>
</dbReference>
<evidence type="ECO:0000313" key="2">
    <source>
        <dbReference type="EMBL" id="WGW13645.1"/>
    </source>
</evidence>
<reference evidence="2 3" key="1">
    <citation type="submission" date="2023-05" db="EMBL/GenBank/DDBJ databases">
        <title>Lithophilousrod everest ZFBP1038 complete genpme.</title>
        <authorList>
            <person name="Tian M."/>
        </authorList>
    </citation>
    <scope>NUCLEOTIDE SEQUENCE [LARGE SCALE GENOMIC DNA]</scope>
    <source>
        <strain evidence="2 3">ZFBP1038</strain>
    </source>
</reference>
<dbReference type="InterPro" id="IPR022292">
    <property type="entry name" value="CHP03843"/>
</dbReference>
<proteinExistence type="predicted"/>
<dbReference type="EMBL" id="CP090958">
    <property type="protein sequence ID" value="WGW13645.1"/>
    <property type="molecule type" value="Genomic_DNA"/>
</dbReference>
<gene>
    <name evidence="2" type="ORF">LWF01_07770</name>
</gene>
<name>A0ABY8QZ53_9MICO</name>
<keyword evidence="3" id="KW-1185">Reference proteome</keyword>
<evidence type="ECO:0000256" key="1">
    <source>
        <dbReference type="SAM" id="MobiDB-lite"/>
    </source>
</evidence>
<dbReference type="Proteomes" id="UP001209083">
    <property type="component" value="Chromosome"/>
</dbReference>
<protein>
    <submittedName>
        <fullName evidence="2">SCO1664 family protein</fullName>
    </submittedName>
</protein>
<feature type="region of interest" description="Disordered" evidence="1">
    <location>
        <begin position="1"/>
        <end position="20"/>
    </location>
</feature>